<sequence>MADELSEEQIAEFKEAFSLFDKDGDGTICSKELGTVMRSLGQNPTEAELQDMINEVDADGNGTIDFPEFLTMMSRKMKDTDSEEELREAFRVFDKDGNGFISAAELRHVMTNLGEKLTDEEVDEMIREADIDGDGQVNYEEFKEAFSLFDKDGDGTISSKELGTVMRSLGQNPTEALLQEMVNEVDADGNGTIDFPEFLTMMARKMKDDDSEEELREAFKVFDKDGSGDISAAELRHVMTSLGEKLTDEEVDEMIREADVDGDGKVNYEARDAFVLFHILQNAEDQEILENLTEEQIEEFKEAFRLFDKDGSGTISNDELGTVMRSLGQNPSDQELTDLVEEVDIDGNGEIDFQEFLLMMAKKMNAVDSEQEIREAFKVFDKEGTGSISSAYLRHIMTTMGDRLSDDEVDEMIQEADIDGDGDIDYDEFVKMLAGAGQEEKEQKAAAQNAQKGGATGSTPAASKPDTKTDTKHDPKHGTPTRKK</sequence>
<feature type="compositionally biased region" description="Basic and acidic residues" evidence="3">
    <location>
        <begin position="465"/>
        <end position="477"/>
    </location>
</feature>
<feature type="domain" description="EF-hand" evidence="4">
    <location>
        <begin position="8"/>
        <end position="43"/>
    </location>
</feature>
<gene>
    <name evidence="6" type="primary">LOC111129799</name>
</gene>
<dbReference type="Proteomes" id="UP000694844">
    <property type="component" value="Chromosome 4"/>
</dbReference>
<accession>A0A8B8DWG5</accession>
<dbReference type="Gene3D" id="1.10.238.10">
    <property type="entry name" value="EF-hand"/>
    <property type="match status" value="7"/>
</dbReference>
<feature type="domain" description="EF-hand" evidence="4">
    <location>
        <begin position="173"/>
        <end position="208"/>
    </location>
</feature>
<dbReference type="InterPro" id="IPR011992">
    <property type="entry name" value="EF-hand-dom_pair"/>
</dbReference>
<evidence type="ECO:0000256" key="2">
    <source>
        <dbReference type="ARBA" id="ARBA00022837"/>
    </source>
</evidence>
<proteinExistence type="predicted"/>
<dbReference type="Pfam" id="PF13499">
    <property type="entry name" value="EF-hand_7"/>
    <property type="match status" value="5"/>
</dbReference>
<dbReference type="GeneID" id="111129799"/>
<evidence type="ECO:0000256" key="3">
    <source>
        <dbReference type="SAM" id="MobiDB-lite"/>
    </source>
</evidence>
<evidence type="ECO:0000313" key="6">
    <source>
        <dbReference type="RefSeq" id="XP_022331963.1"/>
    </source>
</evidence>
<feature type="region of interest" description="Disordered" evidence="3">
    <location>
        <begin position="434"/>
        <end position="484"/>
    </location>
</feature>
<dbReference type="KEGG" id="cvn:111129799"/>
<evidence type="ECO:0000313" key="5">
    <source>
        <dbReference type="Proteomes" id="UP000694844"/>
    </source>
</evidence>
<dbReference type="SUPFAM" id="SSF47473">
    <property type="entry name" value="EF-hand"/>
    <property type="match status" value="3"/>
</dbReference>
<protein>
    <submittedName>
        <fullName evidence="6">Calmodulin-like protein 12</fullName>
    </submittedName>
</protein>
<feature type="domain" description="EF-hand" evidence="4">
    <location>
        <begin position="137"/>
        <end position="172"/>
    </location>
</feature>
<feature type="domain" description="EF-hand" evidence="4">
    <location>
        <begin position="404"/>
        <end position="439"/>
    </location>
</feature>
<dbReference type="FunFam" id="1.10.238.10:FF:000178">
    <property type="entry name" value="Calmodulin-2 A"/>
    <property type="match status" value="1"/>
</dbReference>
<name>A0A8B8DWG5_CRAVI</name>
<dbReference type="InterPro" id="IPR018247">
    <property type="entry name" value="EF_Hand_1_Ca_BS"/>
</dbReference>
<keyword evidence="1" id="KW-0677">Repeat</keyword>
<dbReference type="InterPro" id="IPR050230">
    <property type="entry name" value="CALM/Myosin/TropC-like"/>
</dbReference>
<dbReference type="AlphaFoldDB" id="A0A8B8DWG5"/>
<feature type="domain" description="EF-hand" evidence="4">
    <location>
        <begin position="295"/>
        <end position="330"/>
    </location>
</feature>
<feature type="domain" description="EF-hand" evidence="4">
    <location>
        <begin position="368"/>
        <end position="403"/>
    </location>
</feature>
<dbReference type="PANTHER" id="PTHR23048:SF0">
    <property type="entry name" value="CALMODULIN LIKE 3"/>
    <property type="match status" value="1"/>
</dbReference>
<keyword evidence="5" id="KW-1185">Reference proteome</keyword>
<dbReference type="InterPro" id="IPR002048">
    <property type="entry name" value="EF_hand_dom"/>
</dbReference>
<dbReference type="FunFam" id="1.10.238.10:FF:000527">
    <property type="entry name" value="Calmodulin-3"/>
    <property type="match status" value="2"/>
</dbReference>
<keyword evidence="2" id="KW-0106">Calcium</keyword>
<feature type="domain" description="EF-hand" evidence="4">
    <location>
        <begin position="246"/>
        <end position="281"/>
    </location>
</feature>
<dbReference type="GO" id="GO:0005509">
    <property type="term" value="F:calcium ion binding"/>
    <property type="evidence" value="ECO:0007669"/>
    <property type="project" value="InterPro"/>
</dbReference>
<dbReference type="Pfam" id="PF13833">
    <property type="entry name" value="EF-hand_8"/>
    <property type="match status" value="1"/>
</dbReference>
<reference evidence="6" key="1">
    <citation type="submission" date="2025-08" db="UniProtKB">
        <authorList>
            <consortium name="RefSeq"/>
        </authorList>
    </citation>
    <scope>IDENTIFICATION</scope>
    <source>
        <tissue evidence="6">Whole sample</tissue>
    </source>
</reference>
<dbReference type="SMART" id="SM00054">
    <property type="entry name" value="EFh"/>
    <property type="match status" value="12"/>
</dbReference>
<evidence type="ECO:0000256" key="1">
    <source>
        <dbReference type="ARBA" id="ARBA00022737"/>
    </source>
</evidence>
<dbReference type="PROSITE" id="PS50222">
    <property type="entry name" value="EF_HAND_2"/>
    <property type="match status" value="11"/>
</dbReference>
<organism evidence="5 6">
    <name type="scientific">Crassostrea virginica</name>
    <name type="common">Eastern oyster</name>
    <dbReference type="NCBI Taxonomy" id="6565"/>
    <lineage>
        <taxon>Eukaryota</taxon>
        <taxon>Metazoa</taxon>
        <taxon>Spiralia</taxon>
        <taxon>Lophotrochozoa</taxon>
        <taxon>Mollusca</taxon>
        <taxon>Bivalvia</taxon>
        <taxon>Autobranchia</taxon>
        <taxon>Pteriomorphia</taxon>
        <taxon>Ostreida</taxon>
        <taxon>Ostreoidea</taxon>
        <taxon>Ostreidae</taxon>
        <taxon>Crassostrea</taxon>
    </lineage>
</organism>
<dbReference type="CDD" id="cd00051">
    <property type="entry name" value="EFh"/>
    <property type="match status" value="2"/>
</dbReference>
<dbReference type="PROSITE" id="PS00018">
    <property type="entry name" value="EF_HAND_1"/>
    <property type="match status" value="9"/>
</dbReference>
<dbReference type="OrthoDB" id="26525at2759"/>
<feature type="domain" description="EF-hand" evidence="4">
    <location>
        <begin position="81"/>
        <end position="116"/>
    </location>
</feature>
<dbReference type="GO" id="GO:0016460">
    <property type="term" value="C:myosin II complex"/>
    <property type="evidence" value="ECO:0007669"/>
    <property type="project" value="TreeGrafter"/>
</dbReference>
<dbReference type="RefSeq" id="XP_022331963.1">
    <property type="nucleotide sequence ID" value="XM_022476255.1"/>
</dbReference>
<feature type="domain" description="EF-hand" evidence="4">
    <location>
        <begin position="44"/>
        <end position="79"/>
    </location>
</feature>
<feature type="domain" description="EF-hand" evidence="4">
    <location>
        <begin position="331"/>
        <end position="366"/>
    </location>
</feature>
<dbReference type="PANTHER" id="PTHR23048">
    <property type="entry name" value="MYOSIN LIGHT CHAIN 1, 3"/>
    <property type="match status" value="1"/>
</dbReference>
<feature type="domain" description="EF-hand" evidence="4">
    <location>
        <begin position="210"/>
        <end position="245"/>
    </location>
</feature>
<evidence type="ECO:0000259" key="4">
    <source>
        <dbReference type="PROSITE" id="PS50222"/>
    </source>
</evidence>